<proteinExistence type="inferred from homology"/>
<keyword evidence="5" id="KW-1185">Reference proteome</keyword>
<feature type="domain" description="NAD-dependent epimerase/dehydratase" evidence="2">
    <location>
        <begin position="3"/>
        <end position="213"/>
    </location>
</feature>
<evidence type="ECO:0000259" key="2">
    <source>
        <dbReference type="Pfam" id="PF01370"/>
    </source>
</evidence>
<dbReference type="InterPro" id="IPR036291">
    <property type="entry name" value="NAD(P)-bd_dom_sf"/>
</dbReference>
<evidence type="ECO:0000313" key="4">
    <source>
        <dbReference type="EMBL" id="MCX2525514.1"/>
    </source>
</evidence>
<evidence type="ECO:0000313" key="5">
    <source>
        <dbReference type="Proteomes" id="UP001165678"/>
    </source>
</evidence>
<dbReference type="NCBIfam" id="TIGR01777">
    <property type="entry name" value="yfcH"/>
    <property type="match status" value="1"/>
</dbReference>
<dbReference type="RefSeq" id="WP_250939716.1">
    <property type="nucleotide sequence ID" value="NZ_JAMLJK010000006.1"/>
</dbReference>
<comment type="similarity">
    <text evidence="1">Belongs to the NAD(P)-dependent epimerase/dehydratase family. SDR39U1 subfamily.</text>
</comment>
<sequence>MNILITGATGFVGQALCPALKAQGHSLYVLSRTPASVVERIGVEVEAHSDAMAFRDTPLDAIINLAGASIAGGPWTASRKQTLVDSRVSVTESLEALCKARDTLPQVLISGSAMGYYGNQGDTVVTEQTPPHQEFAHELCARWEAAAQRIEALGVRTAIIRIGLVLDRDGGSLKPMLPVYRCGLGATLGSGTQYMPWIHRTDLVRIIMHLLNDGALSGPVNSSAPHPVTNREFTKTLARVLHRPAPWRIPAFVLKTAMGEMSRLLLTGARMTPARLEHTGFAFEYPTLEKALQAIVNRA</sequence>
<dbReference type="SUPFAM" id="SSF51735">
    <property type="entry name" value="NAD(P)-binding Rossmann-fold domains"/>
    <property type="match status" value="1"/>
</dbReference>
<dbReference type="InterPro" id="IPR001509">
    <property type="entry name" value="Epimerase_deHydtase"/>
</dbReference>
<gene>
    <name evidence="4" type="ORF">OQ287_14810</name>
</gene>
<comment type="caution">
    <text evidence="4">The sequence shown here is derived from an EMBL/GenBank/DDBJ whole genome shotgun (WGS) entry which is preliminary data.</text>
</comment>
<dbReference type="InterPro" id="IPR013549">
    <property type="entry name" value="DUF1731"/>
</dbReference>
<feature type="domain" description="DUF1731" evidence="3">
    <location>
        <begin position="249"/>
        <end position="295"/>
    </location>
</feature>
<dbReference type="Pfam" id="PF01370">
    <property type="entry name" value="Epimerase"/>
    <property type="match status" value="1"/>
</dbReference>
<dbReference type="PANTHER" id="PTHR11092">
    <property type="entry name" value="SUGAR NUCLEOTIDE EPIMERASE RELATED"/>
    <property type="match status" value="1"/>
</dbReference>
<dbReference type="AlphaFoldDB" id="A0AA42CVL3"/>
<dbReference type="Pfam" id="PF08338">
    <property type="entry name" value="DUF1731"/>
    <property type="match status" value="1"/>
</dbReference>
<dbReference type="CDD" id="cd05242">
    <property type="entry name" value="SDR_a8"/>
    <property type="match status" value="1"/>
</dbReference>
<dbReference type="Proteomes" id="UP001165678">
    <property type="component" value="Unassembled WGS sequence"/>
</dbReference>
<dbReference type="InterPro" id="IPR010099">
    <property type="entry name" value="SDR39U1"/>
</dbReference>
<evidence type="ECO:0000256" key="1">
    <source>
        <dbReference type="ARBA" id="ARBA00009353"/>
    </source>
</evidence>
<dbReference type="PANTHER" id="PTHR11092:SF0">
    <property type="entry name" value="EPIMERASE FAMILY PROTEIN SDR39U1"/>
    <property type="match status" value="1"/>
</dbReference>
<accession>A0AA42CVL3</accession>
<protein>
    <submittedName>
        <fullName evidence="4">TIGR01777 family oxidoreductase</fullName>
    </submittedName>
</protein>
<evidence type="ECO:0000259" key="3">
    <source>
        <dbReference type="Pfam" id="PF08338"/>
    </source>
</evidence>
<reference evidence="4" key="1">
    <citation type="submission" date="2022-11" db="EMBL/GenBank/DDBJ databases">
        <title>Larsenimonas rhizosphaerae sp. nov., isolated from a tidal mudflat.</title>
        <authorList>
            <person name="Lee S.D."/>
            <person name="Kim I.S."/>
        </authorList>
    </citation>
    <scope>NUCLEOTIDE SEQUENCE</scope>
    <source>
        <strain evidence="4">GH2-1</strain>
    </source>
</reference>
<dbReference type="EMBL" id="JAPIVE010000005">
    <property type="protein sequence ID" value="MCX2525514.1"/>
    <property type="molecule type" value="Genomic_DNA"/>
</dbReference>
<name>A0AA42CVL3_9GAMM</name>
<organism evidence="4 5">
    <name type="scientific">Larsenimonas rhizosphaerae</name>
    <dbReference type="NCBI Taxonomy" id="2944682"/>
    <lineage>
        <taxon>Bacteria</taxon>
        <taxon>Pseudomonadati</taxon>
        <taxon>Pseudomonadota</taxon>
        <taxon>Gammaproteobacteria</taxon>
        <taxon>Oceanospirillales</taxon>
        <taxon>Halomonadaceae</taxon>
        <taxon>Larsenimonas</taxon>
    </lineage>
</organism>
<dbReference type="Gene3D" id="3.40.50.720">
    <property type="entry name" value="NAD(P)-binding Rossmann-like Domain"/>
    <property type="match status" value="1"/>
</dbReference>